<feature type="non-terminal residue" evidence="2">
    <location>
        <position position="1"/>
    </location>
</feature>
<dbReference type="PANTHER" id="PTHR10775:SF185">
    <property type="entry name" value="OS08G0208400 PROTEIN"/>
    <property type="match status" value="1"/>
</dbReference>
<feature type="region of interest" description="Disordered" evidence="1">
    <location>
        <begin position="46"/>
        <end position="92"/>
    </location>
</feature>
<sequence>PLNHPFRKQKSQFNGLEDKRKAPRRLTGSVVLSKVENIPITYGKEIKKGNEPGLQIGKKRKKPMTDKGESISDDEEESTRVNGEESTKKPTAWSRRMIMFDLPYWKDLSVRHNLDVMHVESNVA</sequence>
<evidence type="ECO:0000313" key="2">
    <source>
        <dbReference type="EMBL" id="KAF6158030.1"/>
    </source>
</evidence>
<feature type="compositionally biased region" description="Basic and acidic residues" evidence="1">
    <location>
        <begin position="78"/>
        <end position="88"/>
    </location>
</feature>
<proteinExistence type="predicted"/>
<protein>
    <submittedName>
        <fullName evidence="2">Uncharacterized protein</fullName>
    </submittedName>
</protein>
<feature type="non-terminal residue" evidence="2">
    <location>
        <position position="124"/>
    </location>
</feature>
<dbReference type="EMBL" id="JACGCM010001237">
    <property type="protein sequence ID" value="KAF6158030.1"/>
    <property type="molecule type" value="Genomic_DNA"/>
</dbReference>
<dbReference type="PANTHER" id="PTHR10775">
    <property type="entry name" value="OS08G0208400 PROTEIN"/>
    <property type="match status" value="1"/>
</dbReference>
<reference evidence="2 3" key="1">
    <citation type="journal article" date="2020" name="IScience">
        <title>Genome Sequencing of the Endangered Kingdonia uniflora (Circaeasteraceae, Ranunculales) Reveals Potential Mechanisms of Evolutionary Specialization.</title>
        <authorList>
            <person name="Sun Y."/>
            <person name="Deng T."/>
            <person name="Zhang A."/>
            <person name="Moore M.J."/>
            <person name="Landis J.B."/>
            <person name="Lin N."/>
            <person name="Zhang H."/>
            <person name="Zhang X."/>
            <person name="Huang J."/>
            <person name="Zhang X."/>
            <person name="Sun H."/>
            <person name="Wang H."/>
        </authorList>
    </citation>
    <scope>NUCLEOTIDE SEQUENCE [LARGE SCALE GENOMIC DNA]</scope>
    <source>
        <strain evidence="2">TB1705</strain>
        <tissue evidence="2">Leaf</tissue>
    </source>
</reference>
<feature type="region of interest" description="Disordered" evidence="1">
    <location>
        <begin position="1"/>
        <end position="27"/>
    </location>
</feature>
<evidence type="ECO:0000313" key="3">
    <source>
        <dbReference type="Proteomes" id="UP000541444"/>
    </source>
</evidence>
<gene>
    <name evidence="2" type="ORF">GIB67_014824</name>
</gene>
<dbReference type="Proteomes" id="UP000541444">
    <property type="component" value="Unassembled WGS sequence"/>
</dbReference>
<dbReference type="OrthoDB" id="1932595at2759"/>
<keyword evidence="3" id="KW-1185">Reference proteome</keyword>
<name>A0A7J7MTB9_9MAGN</name>
<feature type="compositionally biased region" description="Basic residues" evidence="1">
    <location>
        <begin position="1"/>
        <end position="10"/>
    </location>
</feature>
<evidence type="ECO:0000256" key="1">
    <source>
        <dbReference type="SAM" id="MobiDB-lite"/>
    </source>
</evidence>
<accession>A0A7J7MTB9</accession>
<comment type="caution">
    <text evidence="2">The sequence shown here is derived from an EMBL/GenBank/DDBJ whole genome shotgun (WGS) entry which is preliminary data.</text>
</comment>
<organism evidence="2 3">
    <name type="scientific">Kingdonia uniflora</name>
    <dbReference type="NCBI Taxonomy" id="39325"/>
    <lineage>
        <taxon>Eukaryota</taxon>
        <taxon>Viridiplantae</taxon>
        <taxon>Streptophyta</taxon>
        <taxon>Embryophyta</taxon>
        <taxon>Tracheophyta</taxon>
        <taxon>Spermatophyta</taxon>
        <taxon>Magnoliopsida</taxon>
        <taxon>Ranunculales</taxon>
        <taxon>Circaeasteraceae</taxon>
        <taxon>Kingdonia</taxon>
    </lineage>
</organism>
<dbReference type="AlphaFoldDB" id="A0A7J7MTB9"/>